<keyword evidence="8" id="KW-1185">Reference proteome</keyword>
<dbReference type="GO" id="GO:0015086">
    <property type="term" value="F:cadmium ion transmembrane transporter activity"/>
    <property type="evidence" value="ECO:0007669"/>
    <property type="project" value="TreeGrafter"/>
</dbReference>
<reference evidence="7" key="1">
    <citation type="submission" date="2020-08" db="EMBL/GenBank/DDBJ databases">
        <title>Genome public.</title>
        <authorList>
            <person name="Liu C."/>
            <person name="Sun Q."/>
        </authorList>
    </citation>
    <scope>NUCLEOTIDE SEQUENCE</scope>
    <source>
        <strain evidence="7">NSJ-23</strain>
    </source>
</reference>
<dbReference type="Pfam" id="PF01566">
    <property type="entry name" value="Nramp"/>
    <property type="match status" value="1"/>
</dbReference>
<dbReference type="EMBL" id="JACOPO010000004">
    <property type="protein sequence ID" value="MBC5722629.1"/>
    <property type="molecule type" value="Genomic_DNA"/>
</dbReference>
<feature type="transmembrane region" description="Helical" evidence="6">
    <location>
        <begin position="86"/>
        <end position="105"/>
    </location>
</feature>
<dbReference type="GO" id="GO:0005384">
    <property type="term" value="F:manganese ion transmembrane transporter activity"/>
    <property type="evidence" value="ECO:0007669"/>
    <property type="project" value="TreeGrafter"/>
</dbReference>
<feature type="transmembrane region" description="Helical" evidence="6">
    <location>
        <begin position="46"/>
        <end position="65"/>
    </location>
</feature>
<keyword evidence="3 6" id="KW-0812">Transmembrane</keyword>
<gene>
    <name evidence="7" type="ORF">H8S11_07370</name>
</gene>
<dbReference type="PANTHER" id="PTHR11706:SF33">
    <property type="entry name" value="NATURAL RESISTANCE-ASSOCIATED MACROPHAGE PROTEIN 2"/>
    <property type="match status" value="1"/>
</dbReference>
<dbReference type="RefSeq" id="WP_186852699.1">
    <property type="nucleotide sequence ID" value="NZ_JACOPO010000004.1"/>
</dbReference>
<evidence type="ECO:0000256" key="3">
    <source>
        <dbReference type="ARBA" id="ARBA00022692"/>
    </source>
</evidence>
<proteinExistence type="predicted"/>
<dbReference type="InterPro" id="IPR001046">
    <property type="entry name" value="NRAMP_fam"/>
</dbReference>
<organism evidence="7 8">
    <name type="scientific">Flintibacter hominis</name>
    <dbReference type="NCBI Taxonomy" id="2763048"/>
    <lineage>
        <taxon>Bacteria</taxon>
        <taxon>Bacillati</taxon>
        <taxon>Bacillota</taxon>
        <taxon>Clostridia</taxon>
        <taxon>Eubacteriales</taxon>
        <taxon>Flintibacter</taxon>
    </lineage>
</organism>
<keyword evidence="5 6" id="KW-0472">Membrane</keyword>
<feature type="transmembrane region" description="Helical" evidence="6">
    <location>
        <begin position="117"/>
        <end position="140"/>
    </location>
</feature>
<dbReference type="Proteomes" id="UP000628736">
    <property type="component" value="Unassembled WGS sequence"/>
</dbReference>
<dbReference type="PANTHER" id="PTHR11706">
    <property type="entry name" value="SOLUTE CARRIER PROTEIN FAMILY 11 MEMBER"/>
    <property type="match status" value="1"/>
</dbReference>
<evidence type="ECO:0000313" key="7">
    <source>
        <dbReference type="EMBL" id="MBC5722629.1"/>
    </source>
</evidence>
<feature type="transmembrane region" description="Helical" evidence="6">
    <location>
        <begin position="282"/>
        <end position="304"/>
    </location>
</feature>
<evidence type="ECO:0000256" key="6">
    <source>
        <dbReference type="SAM" id="Phobius"/>
    </source>
</evidence>
<keyword evidence="4 6" id="KW-1133">Transmembrane helix</keyword>
<evidence type="ECO:0000313" key="8">
    <source>
        <dbReference type="Proteomes" id="UP000628736"/>
    </source>
</evidence>
<keyword evidence="2" id="KW-0813">Transport</keyword>
<dbReference type="AlphaFoldDB" id="A0A8J6J1U3"/>
<feature type="transmembrane region" description="Helical" evidence="6">
    <location>
        <begin position="239"/>
        <end position="262"/>
    </location>
</feature>
<feature type="transmembrane region" description="Helical" evidence="6">
    <location>
        <begin position="12"/>
        <end position="34"/>
    </location>
</feature>
<evidence type="ECO:0000256" key="5">
    <source>
        <dbReference type="ARBA" id="ARBA00023136"/>
    </source>
</evidence>
<evidence type="ECO:0000256" key="1">
    <source>
        <dbReference type="ARBA" id="ARBA00004141"/>
    </source>
</evidence>
<evidence type="ECO:0000256" key="2">
    <source>
        <dbReference type="ARBA" id="ARBA00022448"/>
    </source>
</evidence>
<sequence>MNEAKKPSAMDYLKAVGPAIVISAVVVGPGSVTTASSMGASYGYKLLWVIILAALASFFYQLPAIRVALAKEVTIMEAVRMRFGKIWAMVLYYCIMFGCLIFQAGNFTGAAMAMNYFVPQISLIAWAAIMIGLAFVLAWTSRYGILESFTKVLVILMVVAFVATAIGSQPNMSDLVSEGFSFQIPNGDYMLVLAMLATTMVPDIPVSLSALHKQRYFKKGSFEAGLPQETKMKMAHFDLVFGCIVTALITSAIVVCSATNLFPLGITVSSASDMAAQLTPILGRYAGILFSLGLWAAAFSSGLFRIELLPMLYNQATDQEEDMKAPRSRLWMILGAGIPLIFIFLFGASPAELVIMAQALNGLLLPIICGIIWRITSDKKFMGDHANRLYLNIIFAVIFVVTVLLAIRVFINLIG</sequence>
<feature type="transmembrane region" description="Helical" evidence="6">
    <location>
        <begin position="189"/>
        <end position="211"/>
    </location>
</feature>
<feature type="transmembrane region" description="Helical" evidence="6">
    <location>
        <begin position="152"/>
        <end position="169"/>
    </location>
</feature>
<feature type="transmembrane region" description="Helical" evidence="6">
    <location>
        <begin position="355"/>
        <end position="377"/>
    </location>
</feature>
<dbReference type="GO" id="GO:0034755">
    <property type="term" value="P:iron ion transmembrane transport"/>
    <property type="evidence" value="ECO:0007669"/>
    <property type="project" value="TreeGrafter"/>
</dbReference>
<protein>
    <submittedName>
        <fullName evidence="7">Nramp family divalent metal transporter</fullName>
    </submittedName>
</protein>
<comment type="caution">
    <text evidence="7">The sequence shown here is derived from an EMBL/GenBank/DDBJ whole genome shotgun (WGS) entry which is preliminary data.</text>
</comment>
<feature type="transmembrane region" description="Helical" evidence="6">
    <location>
        <begin position="330"/>
        <end position="349"/>
    </location>
</feature>
<feature type="transmembrane region" description="Helical" evidence="6">
    <location>
        <begin position="389"/>
        <end position="411"/>
    </location>
</feature>
<dbReference type="NCBIfam" id="NF037982">
    <property type="entry name" value="Nramp_1"/>
    <property type="match status" value="1"/>
</dbReference>
<name>A0A8J6J1U3_9FIRM</name>
<accession>A0A8J6J1U3</accession>
<comment type="subcellular location">
    <subcellularLocation>
        <location evidence="1">Membrane</location>
        <topology evidence="1">Multi-pass membrane protein</topology>
    </subcellularLocation>
</comment>
<evidence type="ECO:0000256" key="4">
    <source>
        <dbReference type="ARBA" id="ARBA00022989"/>
    </source>
</evidence>
<dbReference type="GO" id="GO:0005886">
    <property type="term" value="C:plasma membrane"/>
    <property type="evidence" value="ECO:0007669"/>
    <property type="project" value="TreeGrafter"/>
</dbReference>